<dbReference type="Pfam" id="PF12728">
    <property type="entry name" value="HTH_17"/>
    <property type="match status" value="1"/>
</dbReference>
<gene>
    <name evidence="2" type="ORF">NE398_19545</name>
</gene>
<feature type="domain" description="Helix-turn-helix" evidence="1">
    <location>
        <begin position="6"/>
        <end position="53"/>
    </location>
</feature>
<dbReference type="GeneID" id="93042036"/>
<organism evidence="2 3">
    <name type="scientific">Clostridium tertium</name>
    <dbReference type="NCBI Taxonomy" id="1559"/>
    <lineage>
        <taxon>Bacteria</taxon>
        <taxon>Bacillati</taxon>
        <taxon>Bacillota</taxon>
        <taxon>Clostridia</taxon>
        <taxon>Eubacteriales</taxon>
        <taxon>Clostridiaceae</taxon>
        <taxon>Clostridium</taxon>
    </lineage>
</organism>
<comment type="caution">
    <text evidence="2">The sequence shown here is derived from an EMBL/GenBank/DDBJ whole genome shotgun (WGS) entry which is preliminary data.</text>
</comment>
<name>A0A9X3XRH1_9CLOT</name>
<dbReference type="EMBL" id="JAMRYU010000029">
    <property type="protein sequence ID" value="MDC4242329.1"/>
    <property type="molecule type" value="Genomic_DNA"/>
</dbReference>
<dbReference type="Proteomes" id="UP001141183">
    <property type="component" value="Unassembled WGS sequence"/>
</dbReference>
<accession>A0A9X3XRH1</accession>
<protein>
    <submittedName>
        <fullName evidence="2">Helix-turn-helix domain-containing protein</fullName>
    </submittedName>
</protein>
<dbReference type="InterPro" id="IPR041657">
    <property type="entry name" value="HTH_17"/>
</dbReference>
<reference evidence="2" key="1">
    <citation type="submission" date="2022-05" db="EMBL/GenBank/DDBJ databases">
        <title>Draft genome sequence of Clostridium tertium strain CP3 isolated from Peru.</title>
        <authorList>
            <person name="Hurtado R."/>
            <person name="Lima L."/>
            <person name="Sousa T."/>
            <person name="Jaiswal A.K."/>
            <person name="Tiwari S."/>
            <person name="Maturrano L."/>
            <person name="Brenig B."/>
            <person name="Azevedo V."/>
        </authorList>
    </citation>
    <scope>NUCLEOTIDE SEQUENCE</scope>
    <source>
        <strain evidence="2">CP3</strain>
    </source>
</reference>
<keyword evidence="3" id="KW-1185">Reference proteome</keyword>
<evidence type="ECO:0000259" key="1">
    <source>
        <dbReference type="Pfam" id="PF12728"/>
    </source>
</evidence>
<sequence length="58" mass="6745">MKKVINTKELSEMLDISIDKARQLTRAKDFPAIKVGREKKIILSKLDEWLEDNIGNIF</sequence>
<evidence type="ECO:0000313" key="2">
    <source>
        <dbReference type="EMBL" id="MDC4242329.1"/>
    </source>
</evidence>
<dbReference type="AlphaFoldDB" id="A0A9X3XRH1"/>
<proteinExistence type="predicted"/>
<evidence type="ECO:0000313" key="3">
    <source>
        <dbReference type="Proteomes" id="UP001141183"/>
    </source>
</evidence>
<dbReference type="RefSeq" id="WP_245173457.1">
    <property type="nucleotide sequence ID" value="NZ_BAAACM010000002.1"/>
</dbReference>